<dbReference type="InterPro" id="IPR043758">
    <property type="entry name" value="DUF5703"/>
</dbReference>
<sequence length="78" mass="9152">MTARSDRRTPVPRHGEYEYRTVSIARDVSRHDAARMLAEEAEYGRWELATSSLYVGGERRVMLRRRIIRARNTLGIFD</sequence>
<dbReference type="OrthoDB" id="3481802at2"/>
<reference evidence="1 2" key="1">
    <citation type="submission" date="2017-10" db="EMBL/GenBank/DDBJ databases">
        <title>Sequencing the genomes of 1000 actinobacteria strains.</title>
        <authorList>
            <person name="Klenk H.-P."/>
        </authorList>
    </citation>
    <scope>NUCLEOTIDE SEQUENCE [LARGE SCALE GENOMIC DNA]</scope>
    <source>
        <strain evidence="1 2">DSM 21574</strain>
    </source>
</reference>
<organism evidence="1 2">
    <name type="scientific">Flavimobilis soli</name>
    <dbReference type="NCBI Taxonomy" id="442709"/>
    <lineage>
        <taxon>Bacteria</taxon>
        <taxon>Bacillati</taxon>
        <taxon>Actinomycetota</taxon>
        <taxon>Actinomycetes</taxon>
        <taxon>Micrococcales</taxon>
        <taxon>Jonesiaceae</taxon>
        <taxon>Flavimobilis</taxon>
    </lineage>
</organism>
<proteinExistence type="predicted"/>
<name>A0A2A9EBY0_9MICO</name>
<comment type="caution">
    <text evidence="1">The sequence shown here is derived from an EMBL/GenBank/DDBJ whole genome shotgun (WGS) entry which is preliminary data.</text>
</comment>
<evidence type="ECO:0000313" key="2">
    <source>
        <dbReference type="Proteomes" id="UP000221394"/>
    </source>
</evidence>
<dbReference type="AlphaFoldDB" id="A0A2A9EBY0"/>
<dbReference type="Proteomes" id="UP000221394">
    <property type="component" value="Unassembled WGS sequence"/>
</dbReference>
<dbReference type="EMBL" id="PDJH01000001">
    <property type="protein sequence ID" value="PFG35762.1"/>
    <property type="molecule type" value="Genomic_DNA"/>
</dbReference>
<dbReference type="RefSeq" id="WP_098457020.1">
    <property type="nucleotide sequence ID" value="NZ_PDJH01000001.1"/>
</dbReference>
<accession>A0A2A9EBY0</accession>
<gene>
    <name evidence="1" type="ORF">ATL41_0458</name>
</gene>
<keyword evidence="2" id="KW-1185">Reference proteome</keyword>
<protein>
    <submittedName>
        <fullName evidence="1">Uncharacterized protein</fullName>
    </submittedName>
</protein>
<evidence type="ECO:0000313" key="1">
    <source>
        <dbReference type="EMBL" id="PFG35762.1"/>
    </source>
</evidence>
<dbReference type="Pfam" id="PF18963">
    <property type="entry name" value="DUF5703"/>
    <property type="match status" value="1"/>
</dbReference>